<proteinExistence type="predicted"/>
<gene>
    <name evidence="1" type="ORF">METZ01_LOCUS441661</name>
</gene>
<accession>A0A382YZV0</accession>
<reference evidence="1" key="1">
    <citation type="submission" date="2018-05" db="EMBL/GenBank/DDBJ databases">
        <authorList>
            <person name="Lanie J.A."/>
            <person name="Ng W.-L."/>
            <person name="Kazmierczak K.M."/>
            <person name="Andrzejewski T.M."/>
            <person name="Davidsen T.M."/>
            <person name="Wayne K.J."/>
            <person name="Tettelin H."/>
            <person name="Glass J.I."/>
            <person name="Rusch D."/>
            <person name="Podicherti R."/>
            <person name="Tsui H.-C.T."/>
            <person name="Winkler M.E."/>
        </authorList>
    </citation>
    <scope>NUCLEOTIDE SEQUENCE</scope>
</reference>
<feature type="non-terminal residue" evidence="1">
    <location>
        <position position="1"/>
    </location>
</feature>
<evidence type="ECO:0008006" key="2">
    <source>
        <dbReference type="Google" id="ProtNLM"/>
    </source>
</evidence>
<organism evidence="1">
    <name type="scientific">marine metagenome</name>
    <dbReference type="NCBI Taxonomy" id="408172"/>
    <lineage>
        <taxon>unclassified sequences</taxon>
        <taxon>metagenomes</taxon>
        <taxon>ecological metagenomes</taxon>
    </lineage>
</organism>
<protein>
    <recommendedName>
        <fullName evidence="2">Cadherin domain-containing protein</fullName>
    </recommendedName>
</protein>
<dbReference type="Gene3D" id="2.60.40.10">
    <property type="entry name" value="Immunoglobulins"/>
    <property type="match status" value="1"/>
</dbReference>
<feature type="non-terminal residue" evidence="1">
    <location>
        <position position="260"/>
    </location>
</feature>
<sequence length="260" mass="27597">SEDGELVFTNTDPILGILIEDDGRAINDYIYEPFDDINGQDTFNIYVTDLAGGESSATITVNIEPKNDAPEITLIPDGTHDATIDEIYEIQMTAIDIDGIDNLTWDLISGPGDMEISEDDGLLTWTANADPEIFVTTYTIAVFDNTVSTYQTVNLTITQFYDCAGTPNGSAIYDECGVCDGDGIPAGKCDCNDNEEDCAGDCGGSAEVDECGVCDDDPSTDCIQDCNGDWGGVLVIDECNVCDGDGSSCGAPIANSFEVT</sequence>
<name>A0A382YZV0_9ZZZZ</name>
<dbReference type="Pfam" id="PF17963">
    <property type="entry name" value="Big_9"/>
    <property type="match status" value="1"/>
</dbReference>
<dbReference type="InterPro" id="IPR013783">
    <property type="entry name" value="Ig-like_fold"/>
</dbReference>
<evidence type="ECO:0000313" key="1">
    <source>
        <dbReference type="EMBL" id="SVD88807.1"/>
    </source>
</evidence>
<dbReference type="EMBL" id="UINC01179892">
    <property type="protein sequence ID" value="SVD88807.1"/>
    <property type="molecule type" value="Genomic_DNA"/>
</dbReference>
<dbReference type="AlphaFoldDB" id="A0A382YZV0"/>